<dbReference type="SUPFAM" id="SSF56672">
    <property type="entry name" value="DNA/RNA polymerases"/>
    <property type="match status" value="1"/>
</dbReference>
<dbReference type="Gene3D" id="3.30.70.270">
    <property type="match status" value="1"/>
</dbReference>
<dbReference type="PANTHER" id="PTHR48475:SF1">
    <property type="entry name" value="RNASE H TYPE-1 DOMAIN-CONTAINING PROTEIN"/>
    <property type="match status" value="1"/>
</dbReference>
<dbReference type="EMBL" id="PGOL01000657">
    <property type="protein sequence ID" value="PKI66789.1"/>
    <property type="molecule type" value="Genomic_DNA"/>
</dbReference>
<accession>A0A2I0KE50</accession>
<dbReference type="InterPro" id="IPR043128">
    <property type="entry name" value="Rev_trsase/Diguanyl_cyclase"/>
</dbReference>
<dbReference type="InterPro" id="IPR043502">
    <property type="entry name" value="DNA/RNA_pol_sf"/>
</dbReference>
<sequence length="252" mass="28335">MIAKSKEGEDHLVNLKRLFGHLEKYKIRLNPAKCTFSVKSGKLLGFVVSEKGIEVDPDKVKAIMELPPPSTVRESILHEEHSKWRCQLTEYDIEYVSRTSVKGQAIANHLAKFPVDDDPPINSDFPDEEILQVNDEEKTLGWKMYFDGAVNSIGSGIGAVLISPEGRHFPIAAKINFPCTNNTSSTCCKPANSLPLLIAMTEELSDVLQRTFSLVARLSTTVHLMPYYYSVSTRMRHNASWKKCKREIADHT</sequence>
<organism evidence="1 2">
    <name type="scientific">Punica granatum</name>
    <name type="common">Pomegranate</name>
    <dbReference type="NCBI Taxonomy" id="22663"/>
    <lineage>
        <taxon>Eukaryota</taxon>
        <taxon>Viridiplantae</taxon>
        <taxon>Streptophyta</taxon>
        <taxon>Embryophyta</taxon>
        <taxon>Tracheophyta</taxon>
        <taxon>Spermatophyta</taxon>
        <taxon>Magnoliopsida</taxon>
        <taxon>eudicotyledons</taxon>
        <taxon>Gunneridae</taxon>
        <taxon>Pentapetalae</taxon>
        <taxon>rosids</taxon>
        <taxon>malvids</taxon>
        <taxon>Myrtales</taxon>
        <taxon>Lythraceae</taxon>
        <taxon>Punica</taxon>
    </lineage>
</organism>
<reference evidence="1 2" key="1">
    <citation type="submission" date="2017-11" db="EMBL/GenBank/DDBJ databases">
        <title>De-novo sequencing of pomegranate (Punica granatum L.) genome.</title>
        <authorList>
            <person name="Akparov Z."/>
            <person name="Amiraslanov A."/>
            <person name="Hajiyeva S."/>
            <person name="Abbasov M."/>
            <person name="Kaur K."/>
            <person name="Hamwieh A."/>
            <person name="Solovyev V."/>
            <person name="Salamov A."/>
            <person name="Braich B."/>
            <person name="Kosarev P."/>
            <person name="Mahmoud A."/>
            <person name="Hajiyev E."/>
            <person name="Babayeva S."/>
            <person name="Izzatullayeva V."/>
            <person name="Mammadov A."/>
            <person name="Mammadov A."/>
            <person name="Sharifova S."/>
            <person name="Ojaghi J."/>
            <person name="Eynullazada K."/>
            <person name="Bayramov B."/>
            <person name="Abdulazimova A."/>
            <person name="Shahmuradov I."/>
        </authorList>
    </citation>
    <scope>NUCLEOTIDE SEQUENCE [LARGE SCALE GENOMIC DNA]</scope>
    <source>
        <strain evidence="2">cv. AG2017</strain>
        <tissue evidence="1">Leaf</tissue>
    </source>
</reference>
<evidence type="ECO:0000313" key="1">
    <source>
        <dbReference type="EMBL" id="PKI66789.1"/>
    </source>
</evidence>
<dbReference type="AlphaFoldDB" id="A0A2I0KE50"/>
<dbReference type="PANTHER" id="PTHR48475">
    <property type="entry name" value="RIBONUCLEASE H"/>
    <property type="match status" value="1"/>
</dbReference>
<name>A0A2I0KE50_PUNGR</name>
<gene>
    <name evidence="1" type="ORF">CRG98_012795</name>
</gene>
<proteinExistence type="predicted"/>
<keyword evidence="2" id="KW-1185">Reference proteome</keyword>
<dbReference type="Proteomes" id="UP000233551">
    <property type="component" value="Unassembled WGS sequence"/>
</dbReference>
<evidence type="ECO:0000313" key="2">
    <source>
        <dbReference type="Proteomes" id="UP000233551"/>
    </source>
</evidence>
<protein>
    <recommendedName>
        <fullName evidence="3">RNase H type-1 domain-containing protein</fullName>
    </recommendedName>
</protein>
<comment type="caution">
    <text evidence="1">The sequence shown here is derived from an EMBL/GenBank/DDBJ whole genome shotgun (WGS) entry which is preliminary data.</text>
</comment>
<evidence type="ECO:0008006" key="3">
    <source>
        <dbReference type="Google" id="ProtNLM"/>
    </source>
</evidence>